<dbReference type="STRING" id="1702221.AALO17_21850"/>
<gene>
    <name evidence="1" type="ORF">AALO17_21850</name>
</gene>
<accession>A0A140DXE2</accession>
<protein>
    <submittedName>
        <fullName evidence="1">Uncharacterized protein</fullName>
    </submittedName>
</protein>
<proteinExistence type="predicted"/>
<dbReference type="KEGG" id="fro:AALO17_21850"/>
<keyword evidence="2" id="KW-1185">Reference proteome</keyword>
<reference evidence="1 2" key="1">
    <citation type="journal article" date="2016" name="Gut Pathog.">
        <title>Whole genome sequencing of "Faecalibaculum rodentium" ALO17, isolated from C57BL/6J laboratory mouse feces.</title>
        <authorList>
            <person name="Lim S."/>
            <person name="Chang D.H."/>
            <person name="Ahn S."/>
            <person name="Kim B.C."/>
        </authorList>
    </citation>
    <scope>NUCLEOTIDE SEQUENCE [LARGE SCALE GENOMIC DNA]</scope>
    <source>
        <strain evidence="1 2">Alo17</strain>
    </source>
</reference>
<dbReference type="Proteomes" id="UP000069771">
    <property type="component" value="Chromosome"/>
</dbReference>
<organism evidence="1 2">
    <name type="scientific">Faecalibaculum rodentium</name>
    <dbReference type="NCBI Taxonomy" id="1702221"/>
    <lineage>
        <taxon>Bacteria</taxon>
        <taxon>Bacillati</taxon>
        <taxon>Bacillota</taxon>
        <taxon>Erysipelotrichia</taxon>
        <taxon>Erysipelotrichales</taxon>
        <taxon>Erysipelotrichaceae</taxon>
        <taxon>Faecalibaculum</taxon>
    </lineage>
</organism>
<sequence length="41" mass="4463">MVLAFLIRTGIRSQSVTQSFFLSHTKVSATTQVSGLDYTGN</sequence>
<dbReference type="EMBL" id="CP011391">
    <property type="protein sequence ID" value="AMK55319.1"/>
    <property type="molecule type" value="Genomic_DNA"/>
</dbReference>
<dbReference type="AlphaFoldDB" id="A0A140DXE2"/>
<evidence type="ECO:0000313" key="1">
    <source>
        <dbReference type="EMBL" id="AMK55319.1"/>
    </source>
</evidence>
<name>A0A140DXE2_9FIRM</name>
<evidence type="ECO:0000313" key="2">
    <source>
        <dbReference type="Proteomes" id="UP000069771"/>
    </source>
</evidence>